<dbReference type="Gene3D" id="1.25.10.10">
    <property type="entry name" value="Leucine-rich Repeat Variant"/>
    <property type="match status" value="3"/>
</dbReference>
<keyword evidence="2" id="KW-1185">Reference proteome</keyword>
<dbReference type="RefSeq" id="WP_307556800.1">
    <property type="nucleotide sequence ID" value="NZ_JAUSQU010000001.1"/>
</dbReference>
<name>A0ABT9QAG3_9ACTN</name>
<dbReference type="EMBL" id="JAUSQU010000001">
    <property type="protein sequence ID" value="MDP9842934.1"/>
    <property type="molecule type" value="Genomic_DNA"/>
</dbReference>
<sequence>MNHVLRGLAANPALPAEMVDWLITTADEDIAAALAEREDLTHAQAAALASRIEQSVARLVERGLLPADDVDPAAQPLAALALLAVGAGRPAWARLLAADPIVEHREELAACPGLPPEARESLAADTDIRVVAELALWTTPDMAARLAEHPHAEVRCAVASNKATPPTVLAALITGERLPPALRCLVCDREETPFTHDPQCLRLDCDLPPDASCGGSHESTVHRTHVNALWNPATPTAAVVGFADHPSMLLRWPLAVRTDLPSATYERLAGSPEPGVRAALAANPAIDDNLIRVLAADPGHDVQRGLALNPHVPLEVLTHLADTTKIGSTLLPRIAAASGAEVEELAVSPNPAVRMLLAERRDLPSGIRDALATDPDAKVLKSIAPHPGLSEAQLRAMVNRHGVRVIAQVAKNPDASPALLEDLTRHRPPAKKAFREIAGHRNVTAPALLACLSDGKARPIAAGHPGLPPEVIVELLTDDDWQVVEAAAANPSLPPEVMSKLVP</sequence>
<proteinExistence type="predicted"/>
<protein>
    <submittedName>
        <fullName evidence="1">Uncharacterized protein YneF (UPF0154 family)</fullName>
    </submittedName>
</protein>
<evidence type="ECO:0000313" key="2">
    <source>
        <dbReference type="Proteomes" id="UP001225356"/>
    </source>
</evidence>
<evidence type="ECO:0000313" key="1">
    <source>
        <dbReference type="EMBL" id="MDP9842934.1"/>
    </source>
</evidence>
<reference evidence="1 2" key="1">
    <citation type="submission" date="2023-07" db="EMBL/GenBank/DDBJ databases">
        <title>Sequencing the genomes of 1000 actinobacteria strains.</title>
        <authorList>
            <person name="Klenk H.-P."/>
        </authorList>
    </citation>
    <scope>NUCLEOTIDE SEQUENCE [LARGE SCALE GENOMIC DNA]</scope>
    <source>
        <strain evidence="1 2">DSM 46740</strain>
    </source>
</reference>
<dbReference type="Proteomes" id="UP001225356">
    <property type="component" value="Unassembled WGS sequence"/>
</dbReference>
<organism evidence="1 2">
    <name type="scientific">Streptosporangium lutulentum</name>
    <dbReference type="NCBI Taxonomy" id="1461250"/>
    <lineage>
        <taxon>Bacteria</taxon>
        <taxon>Bacillati</taxon>
        <taxon>Actinomycetota</taxon>
        <taxon>Actinomycetes</taxon>
        <taxon>Streptosporangiales</taxon>
        <taxon>Streptosporangiaceae</taxon>
        <taxon>Streptosporangium</taxon>
    </lineage>
</organism>
<accession>A0ABT9QAG3</accession>
<comment type="caution">
    <text evidence="1">The sequence shown here is derived from an EMBL/GenBank/DDBJ whole genome shotgun (WGS) entry which is preliminary data.</text>
</comment>
<dbReference type="InterPro" id="IPR011989">
    <property type="entry name" value="ARM-like"/>
</dbReference>
<gene>
    <name evidence="1" type="ORF">J2853_002145</name>
</gene>